<protein>
    <submittedName>
        <fullName evidence="1">Uncharacterized protein</fullName>
    </submittedName>
</protein>
<dbReference type="Proteomes" id="UP000799536">
    <property type="component" value="Unassembled WGS sequence"/>
</dbReference>
<name>A0A9P4JI30_9PLEO</name>
<proteinExistence type="predicted"/>
<accession>A0A9P4JI30</accession>
<organism evidence="1 2">
    <name type="scientific">Delitschia confertaspora ATCC 74209</name>
    <dbReference type="NCBI Taxonomy" id="1513339"/>
    <lineage>
        <taxon>Eukaryota</taxon>
        <taxon>Fungi</taxon>
        <taxon>Dikarya</taxon>
        <taxon>Ascomycota</taxon>
        <taxon>Pezizomycotina</taxon>
        <taxon>Dothideomycetes</taxon>
        <taxon>Pleosporomycetidae</taxon>
        <taxon>Pleosporales</taxon>
        <taxon>Delitschiaceae</taxon>
        <taxon>Delitschia</taxon>
    </lineage>
</organism>
<comment type="caution">
    <text evidence="1">The sequence shown here is derived from an EMBL/GenBank/DDBJ whole genome shotgun (WGS) entry which is preliminary data.</text>
</comment>
<sequence>MAENLSRWKTLLQSALDPSSSNNGSYLVDHEKREGTGNLHLILVYYQPVHGRAKVVMPIGLITRQQATVENSSTVVAQSIVSSYLPQAWMGRELHYAVCNPFQSKIFFYNIDEQGGAKLVEEFILGMEQPFFTWAVEQNRPMYLL</sequence>
<evidence type="ECO:0000313" key="2">
    <source>
        <dbReference type="Proteomes" id="UP000799536"/>
    </source>
</evidence>
<dbReference type="AlphaFoldDB" id="A0A9P4JI30"/>
<dbReference type="OrthoDB" id="3961015at2759"/>
<reference evidence="1" key="1">
    <citation type="journal article" date="2020" name="Stud. Mycol.">
        <title>101 Dothideomycetes genomes: a test case for predicting lifestyles and emergence of pathogens.</title>
        <authorList>
            <person name="Haridas S."/>
            <person name="Albert R."/>
            <person name="Binder M."/>
            <person name="Bloem J."/>
            <person name="Labutti K."/>
            <person name="Salamov A."/>
            <person name="Andreopoulos B."/>
            <person name="Baker S."/>
            <person name="Barry K."/>
            <person name="Bills G."/>
            <person name="Bluhm B."/>
            <person name="Cannon C."/>
            <person name="Castanera R."/>
            <person name="Culley D."/>
            <person name="Daum C."/>
            <person name="Ezra D."/>
            <person name="Gonzalez J."/>
            <person name="Henrissat B."/>
            <person name="Kuo A."/>
            <person name="Liang C."/>
            <person name="Lipzen A."/>
            <person name="Lutzoni F."/>
            <person name="Magnuson J."/>
            <person name="Mondo S."/>
            <person name="Nolan M."/>
            <person name="Ohm R."/>
            <person name="Pangilinan J."/>
            <person name="Park H.-J."/>
            <person name="Ramirez L."/>
            <person name="Alfaro M."/>
            <person name="Sun H."/>
            <person name="Tritt A."/>
            <person name="Yoshinaga Y."/>
            <person name="Zwiers L.-H."/>
            <person name="Turgeon B."/>
            <person name="Goodwin S."/>
            <person name="Spatafora J."/>
            <person name="Crous P."/>
            <person name="Grigoriev I."/>
        </authorList>
    </citation>
    <scope>NUCLEOTIDE SEQUENCE</scope>
    <source>
        <strain evidence="1">ATCC 74209</strain>
    </source>
</reference>
<dbReference type="EMBL" id="ML994053">
    <property type="protein sequence ID" value="KAF2199833.1"/>
    <property type="molecule type" value="Genomic_DNA"/>
</dbReference>
<keyword evidence="2" id="KW-1185">Reference proteome</keyword>
<evidence type="ECO:0000313" key="1">
    <source>
        <dbReference type="EMBL" id="KAF2199833.1"/>
    </source>
</evidence>
<gene>
    <name evidence="1" type="ORF">GQ43DRAFT_464496</name>
</gene>